<dbReference type="GO" id="GO:0016746">
    <property type="term" value="F:acyltransferase activity"/>
    <property type="evidence" value="ECO:0007669"/>
    <property type="project" value="UniProtKB-KW"/>
</dbReference>
<organism evidence="2 3">
    <name type="scientific">Pseudodesulfovibrio methanolicus</name>
    <dbReference type="NCBI Taxonomy" id="3126690"/>
    <lineage>
        <taxon>Bacteria</taxon>
        <taxon>Pseudomonadati</taxon>
        <taxon>Thermodesulfobacteriota</taxon>
        <taxon>Desulfovibrionia</taxon>
        <taxon>Desulfovibrionales</taxon>
        <taxon>Desulfovibrionaceae</taxon>
    </lineage>
</organism>
<dbReference type="EMBL" id="CP146609">
    <property type="protein sequence ID" value="WWX23132.1"/>
    <property type="molecule type" value="Genomic_DNA"/>
</dbReference>
<dbReference type="Pfam" id="PF13581">
    <property type="entry name" value="HATPase_c_2"/>
    <property type="match status" value="1"/>
</dbReference>
<reference evidence="2 3" key="1">
    <citation type="submission" date="2024-03" db="EMBL/GenBank/DDBJ databases">
        <title>Phenotype and Genome Characterization of a Sulfate-Reducing Bacterium Pseudodesulfovibrio sp. strain 5S69, isolated from Petroleum Reservoir in Tatarstan (Russia).</title>
        <authorList>
            <person name="Bidzhieva S.K."/>
            <person name="Kadnikov V."/>
            <person name="Tourova T.P."/>
            <person name="Samigullina S.R."/>
            <person name="Sokolova D.S."/>
            <person name="Poltaraus A.B."/>
            <person name="Avtukh A.N."/>
            <person name="Tereshina V.M."/>
            <person name="Mardanov A.V."/>
            <person name="Nazina T.N."/>
        </authorList>
    </citation>
    <scope>NUCLEOTIDE SEQUENCE [LARGE SCALE GENOMIC DNA]</scope>
    <source>
        <strain evidence="2 3">5S69</strain>
    </source>
</reference>
<dbReference type="Gene3D" id="3.30.565.10">
    <property type="entry name" value="Histidine kinase-like ATPase, C-terminal domain"/>
    <property type="match status" value="1"/>
</dbReference>
<evidence type="ECO:0000313" key="2">
    <source>
        <dbReference type="EMBL" id="WWX23132.1"/>
    </source>
</evidence>
<evidence type="ECO:0000313" key="3">
    <source>
        <dbReference type="Proteomes" id="UP001385389"/>
    </source>
</evidence>
<accession>A0ABZ2J0N9</accession>
<name>A0ABZ2J0N9_9BACT</name>
<dbReference type="CDD" id="cd04301">
    <property type="entry name" value="NAT_SF"/>
    <property type="match status" value="1"/>
</dbReference>
<dbReference type="EC" id="2.3.1.-" evidence="2"/>
<dbReference type="RefSeq" id="WP_338668846.1">
    <property type="nucleotide sequence ID" value="NZ_CP146609.1"/>
</dbReference>
<keyword evidence="2" id="KW-0012">Acyltransferase</keyword>
<evidence type="ECO:0000259" key="1">
    <source>
        <dbReference type="PROSITE" id="PS51186"/>
    </source>
</evidence>
<dbReference type="InterPro" id="IPR003594">
    <property type="entry name" value="HATPase_dom"/>
</dbReference>
<dbReference type="Pfam" id="PF00583">
    <property type="entry name" value="Acetyltransf_1"/>
    <property type="match status" value="1"/>
</dbReference>
<feature type="domain" description="N-acetyltransferase" evidence="1">
    <location>
        <begin position="164"/>
        <end position="306"/>
    </location>
</feature>
<dbReference type="PROSITE" id="PS51186">
    <property type="entry name" value="GNAT"/>
    <property type="match status" value="1"/>
</dbReference>
<dbReference type="InterPro" id="IPR000182">
    <property type="entry name" value="GNAT_dom"/>
</dbReference>
<sequence>MTVTAEDTNELFLAKLSLPVRKCMANTARECAGNVAGVLSLDAKETYRVKLAVDEAFCNAVEHFAGSADDERIHLEFSVRERGIPFDHAKAERFTPGDPDSADKPGLGSLLMQQAMDSVELFVHGREGKEVRLTRKIGYGALPPELVKTGPALRGKRRITVREPVVRLAREDELAEICRLAWRCYGFTQEDFLYDIDMLSKKVRAGEFKSVVGSDPESGALIGHAGLKYHNPAVKVPELGLAFVDPAYRSPGLAPKMVRLLFDMARSQGDRGIFDCSVTTHIYSQKGLQEEMGCRPCCVMLGIAASGMQAKELATSRQEKGSVVNHYFPFDRSPATVYLPERHRAMAGDIYGWMDLPRTFGEPDEGPLSGESKVSVFPLPDELNVAFIEVGAIGADTVREIADGLRECRNRRMDAVYAFLPAGVAASPQVVEACEGMGFFFAGLMPHIHEGQDRILLQYIDILLDLEAVRVYGDMTRKLFGYIRAEQKRVAAP</sequence>
<dbReference type="InterPro" id="IPR036890">
    <property type="entry name" value="HATPase_C_sf"/>
</dbReference>
<dbReference type="CDD" id="cd16936">
    <property type="entry name" value="HATPase_RsbW-like"/>
    <property type="match status" value="1"/>
</dbReference>
<dbReference type="Proteomes" id="UP001385389">
    <property type="component" value="Chromosome"/>
</dbReference>
<dbReference type="InterPro" id="IPR016181">
    <property type="entry name" value="Acyl_CoA_acyltransferase"/>
</dbReference>
<dbReference type="Gene3D" id="3.40.630.30">
    <property type="match status" value="1"/>
</dbReference>
<protein>
    <submittedName>
        <fullName evidence="2">GNAT family N-acetyltransferase</fullName>
        <ecNumber evidence="2">2.3.1.-</ecNumber>
    </submittedName>
</protein>
<dbReference type="SUPFAM" id="SSF55729">
    <property type="entry name" value="Acyl-CoA N-acyltransferases (Nat)"/>
    <property type="match status" value="1"/>
</dbReference>
<keyword evidence="2" id="KW-0808">Transferase</keyword>
<proteinExistence type="predicted"/>
<gene>
    <name evidence="2" type="ORF">V8V93_02760</name>
</gene>
<keyword evidence="3" id="KW-1185">Reference proteome</keyword>